<protein>
    <submittedName>
        <fullName evidence="2">Uncharacterized protein</fullName>
    </submittedName>
</protein>
<feature type="compositionally biased region" description="Low complexity" evidence="1">
    <location>
        <begin position="104"/>
        <end position="117"/>
    </location>
</feature>
<dbReference type="EMBL" id="BTSY01000007">
    <property type="protein sequence ID" value="GMT36734.1"/>
    <property type="molecule type" value="Genomic_DNA"/>
</dbReference>
<gene>
    <name evidence="2" type="ORF">PFISCL1PPCAC_28031</name>
</gene>
<comment type="caution">
    <text evidence="2">The sequence shown here is derived from an EMBL/GenBank/DDBJ whole genome shotgun (WGS) entry which is preliminary data.</text>
</comment>
<feature type="region of interest" description="Disordered" evidence="1">
    <location>
        <begin position="103"/>
        <end position="134"/>
    </location>
</feature>
<sequence length="639" mass="69376">GSGVAPIHVQTPVTSPLTESVFMSPVSPVPHDHYEIESRASSLNPQFTGPHITDELKAVEVLINVLEHHDHHHHHHHLASRHDSITSAGAVVRALEEMDAALQHHSSVGSEHNSSSVPPSPAPSRDDGSYSLNGSVRHKHHLYERLGSYSRASTPISGPPPPVPLWDLIKEEEVARAENVIDAPAPLHRAAPLSHLEEISSKNSVTTDVHHHDHHGSKTVRAAALVHHVHEQTASPQPSVRSSRYGSRHSVVNGTAGIGAGVAPIDRVSVTNYELIQKSSVISNDSCKSRGTTITLVDDGNRSRGSTLTEANVNGIHEHHHHITVGEAVAAHLIHEHIEHKIEEEVIKREIAHQIHQQSVIEYERQKSVASLMSQFGGGDRKAYTKEEADVRRRAHEAAEAARLAHEHAAREAERRAAEEAAAAAAAVRAAEEARAAAARAVEEEAARHAAQVAAAAAIHHHEQQQQAQHGHSRSASVVSHRSSASYHVPPTPTEVPISARRDSMASVRTTRSVVAHRHAASRDPFATLPRPSPQTHILHGYTRNPMTSPSLVKKSPLLAAVDANKFSSVRVVRNVRGFIKEWGQKDFVPPARSPLSPTLAIWHEHDEHASRRSSICSEGGQSLIGRPAHIEAAPRHVV</sequence>
<dbReference type="AlphaFoldDB" id="A0AAV5X126"/>
<reference evidence="2" key="1">
    <citation type="submission" date="2023-10" db="EMBL/GenBank/DDBJ databases">
        <title>Genome assembly of Pristionchus species.</title>
        <authorList>
            <person name="Yoshida K."/>
            <person name="Sommer R.J."/>
        </authorList>
    </citation>
    <scope>NUCLEOTIDE SEQUENCE</scope>
    <source>
        <strain evidence="2">RS5133</strain>
    </source>
</reference>
<name>A0AAV5X126_9BILA</name>
<proteinExistence type="predicted"/>
<feature type="non-terminal residue" evidence="2">
    <location>
        <position position="1"/>
    </location>
</feature>
<evidence type="ECO:0000256" key="1">
    <source>
        <dbReference type="SAM" id="MobiDB-lite"/>
    </source>
</evidence>
<feature type="compositionally biased region" description="Low complexity" evidence="1">
    <location>
        <begin position="465"/>
        <end position="486"/>
    </location>
</feature>
<evidence type="ECO:0000313" key="2">
    <source>
        <dbReference type="EMBL" id="GMT36734.1"/>
    </source>
</evidence>
<accession>A0AAV5X126</accession>
<feature type="non-terminal residue" evidence="2">
    <location>
        <position position="639"/>
    </location>
</feature>
<dbReference type="Proteomes" id="UP001432322">
    <property type="component" value="Unassembled WGS sequence"/>
</dbReference>
<keyword evidence="3" id="KW-1185">Reference proteome</keyword>
<feature type="region of interest" description="Disordered" evidence="1">
    <location>
        <begin position="453"/>
        <end position="497"/>
    </location>
</feature>
<evidence type="ECO:0000313" key="3">
    <source>
        <dbReference type="Proteomes" id="UP001432322"/>
    </source>
</evidence>
<organism evidence="2 3">
    <name type="scientific">Pristionchus fissidentatus</name>
    <dbReference type="NCBI Taxonomy" id="1538716"/>
    <lineage>
        <taxon>Eukaryota</taxon>
        <taxon>Metazoa</taxon>
        <taxon>Ecdysozoa</taxon>
        <taxon>Nematoda</taxon>
        <taxon>Chromadorea</taxon>
        <taxon>Rhabditida</taxon>
        <taxon>Rhabditina</taxon>
        <taxon>Diplogasteromorpha</taxon>
        <taxon>Diplogasteroidea</taxon>
        <taxon>Neodiplogasteridae</taxon>
        <taxon>Pristionchus</taxon>
    </lineage>
</organism>